<comment type="caution">
    <text evidence="2">The sequence shown here is derived from an EMBL/GenBank/DDBJ whole genome shotgun (WGS) entry which is preliminary data.</text>
</comment>
<proteinExistence type="predicted"/>
<protein>
    <submittedName>
        <fullName evidence="2">Uncharacterized protein</fullName>
    </submittedName>
</protein>
<evidence type="ECO:0000313" key="3">
    <source>
        <dbReference type="Proteomes" id="UP000886520"/>
    </source>
</evidence>
<dbReference type="EMBL" id="JABFUD020000013">
    <property type="protein sequence ID" value="KAI5071530.1"/>
    <property type="molecule type" value="Genomic_DNA"/>
</dbReference>
<keyword evidence="3" id="KW-1185">Reference proteome</keyword>
<dbReference type="PROSITE" id="PS51257">
    <property type="entry name" value="PROKAR_LIPOPROTEIN"/>
    <property type="match status" value="1"/>
</dbReference>
<evidence type="ECO:0000256" key="1">
    <source>
        <dbReference type="SAM" id="Phobius"/>
    </source>
</evidence>
<gene>
    <name evidence="2" type="ORF">GOP47_0013781</name>
</gene>
<name>A0A9D4ZFP6_ADICA</name>
<accession>A0A9D4ZFP6</accession>
<sequence>MRANAVARVFGSDSWYALWSWYACSPLPLFVLEGLNPMLLSISLSCLIPVGAFRAFGFGFDHDASIMHVTGEVSGIHSRSSRLKEESRMLFLSALVAY</sequence>
<keyword evidence="1" id="KW-0472">Membrane</keyword>
<keyword evidence="1" id="KW-1133">Transmembrane helix</keyword>
<feature type="transmembrane region" description="Helical" evidence="1">
    <location>
        <begin position="38"/>
        <end position="57"/>
    </location>
</feature>
<reference evidence="2" key="1">
    <citation type="submission" date="2021-01" db="EMBL/GenBank/DDBJ databases">
        <title>Adiantum capillus-veneris genome.</title>
        <authorList>
            <person name="Fang Y."/>
            <person name="Liao Q."/>
        </authorList>
    </citation>
    <scope>NUCLEOTIDE SEQUENCE</scope>
    <source>
        <strain evidence="2">H3</strain>
        <tissue evidence="2">Leaf</tissue>
    </source>
</reference>
<dbReference type="Proteomes" id="UP000886520">
    <property type="component" value="Chromosome 13"/>
</dbReference>
<keyword evidence="1" id="KW-0812">Transmembrane</keyword>
<dbReference type="AlphaFoldDB" id="A0A9D4ZFP6"/>
<evidence type="ECO:0000313" key="2">
    <source>
        <dbReference type="EMBL" id="KAI5071530.1"/>
    </source>
</evidence>
<organism evidence="2 3">
    <name type="scientific">Adiantum capillus-veneris</name>
    <name type="common">Maidenhair fern</name>
    <dbReference type="NCBI Taxonomy" id="13818"/>
    <lineage>
        <taxon>Eukaryota</taxon>
        <taxon>Viridiplantae</taxon>
        <taxon>Streptophyta</taxon>
        <taxon>Embryophyta</taxon>
        <taxon>Tracheophyta</taxon>
        <taxon>Polypodiopsida</taxon>
        <taxon>Polypodiidae</taxon>
        <taxon>Polypodiales</taxon>
        <taxon>Pteridineae</taxon>
        <taxon>Pteridaceae</taxon>
        <taxon>Vittarioideae</taxon>
        <taxon>Adiantum</taxon>
    </lineage>
</organism>